<dbReference type="NCBIfam" id="TIGR01420">
    <property type="entry name" value="pilT_fam"/>
    <property type="match status" value="1"/>
</dbReference>
<name>A0A1F7UP42_9BACT</name>
<feature type="domain" description="AAA+ ATPase" evidence="2">
    <location>
        <begin position="124"/>
        <end position="252"/>
    </location>
</feature>
<dbReference type="EMBL" id="MGEF01000007">
    <property type="protein sequence ID" value="OGL79477.1"/>
    <property type="molecule type" value="Genomic_DNA"/>
</dbReference>
<dbReference type="Gene3D" id="3.30.450.90">
    <property type="match status" value="1"/>
</dbReference>
<dbReference type="AlphaFoldDB" id="A0A1F7UP42"/>
<evidence type="ECO:0000256" key="1">
    <source>
        <dbReference type="ARBA" id="ARBA00006611"/>
    </source>
</evidence>
<dbReference type="InterPro" id="IPR027417">
    <property type="entry name" value="P-loop_NTPase"/>
</dbReference>
<dbReference type="InterPro" id="IPR003593">
    <property type="entry name" value="AAA+_ATPase"/>
</dbReference>
<dbReference type="STRING" id="1802397.A3J43_03555"/>
<sequence length="347" mass="38527">MTPSLDTIFKYAVDQGASDIHLVVGKPPIIRIDGALKDTEFPLLSRKTTDDLISSMLTEHQKEIFMSEKEFDCSYELAGISRFRVNLHVERGNPALSARVVSARIPTMEDLMMSQVVYELVRLPQGLILVTGPTGCGKSTSLAAMVNLINAERRAHIITLEDPIEFLHASDKSIIKQRQLGTDFLSFAEALKHVLRQDPNVIMVGEMRDLETVAATITLAETGHLVLATLHTLNAAQTVDRIIDIFPPYQQTQVRLQLSLSLRGVISQQLLPKKGGGRAASREILINTPAVSNLIRENKIAQIKTVIQTSSEDGMTTMDQDLKRLLKEKMIDREVAVAHMLDPQMLD</sequence>
<dbReference type="GO" id="GO:0005524">
    <property type="term" value="F:ATP binding"/>
    <property type="evidence" value="ECO:0007669"/>
    <property type="project" value="InterPro"/>
</dbReference>
<dbReference type="Proteomes" id="UP000176604">
    <property type="component" value="Unassembled WGS sequence"/>
</dbReference>
<reference evidence="3 4" key="1">
    <citation type="journal article" date="2016" name="Nat. Commun.">
        <title>Thousands of microbial genomes shed light on interconnected biogeochemical processes in an aquifer system.</title>
        <authorList>
            <person name="Anantharaman K."/>
            <person name="Brown C.T."/>
            <person name="Hug L.A."/>
            <person name="Sharon I."/>
            <person name="Castelle C.J."/>
            <person name="Probst A.J."/>
            <person name="Thomas B.C."/>
            <person name="Singh A."/>
            <person name="Wilkins M.J."/>
            <person name="Karaoz U."/>
            <person name="Brodie E.L."/>
            <person name="Williams K.H."/>
            <person name="Hubbard S.S."/>
            <person name="Banfield J.F."/>
        </authorList>
    </citation>
    <scope>NUCLEOTIDE SEQUENCE [LARGE SCALE GENOMIC DNA]</scope>
</reference>
<protein>
    <submittedName>
        <fullName evidence="3">Type IV pili twitching motility protein PilT</fullName>
    </submittedName>
</protein>
<dbReference type="GO" id="GO:0016887">
    <property type="term" value="F:ATP hydrolysis activity"/>
    <property type="evidence" value="ECO:0007669"/>
    <property type="project" value="InterPro"/>
</dbReference>
<evidence type="ECO:0000313" key="4">
    <source>
        <dbReference type="Proteomes" id="UP000176604"/>
    </source>
</evidence>
<dbReference type="InterPro" id="IPR006321">
    <property type="entry name" value="PilT/PilU"/>
</dbReference>
<dbReference type="InterPro" id="IPR050921">
    <property type="entry name" value="T4SS_GSP_E_ATPase"/>
</dbReference>
<organism evidence="3 4">
    <name type="scientific">Candidatus Uhrbacteria bacterium RIFCSPHIGHO2_12_FULL_54_23</name>
    <dbReference type="NCBI Taxonomy" id="1802397"/>
    <lineage>
        <taxon>Bacteria</taxon>
        <taxon>Candidatus Uhriibacteriota</taxon>
    </lineage>
</organism>
<dbReference type="Gene3D" id="3.40.50.300">
    <property type="entry name" value="P-loop containing nucleotide triphosphate hydrolases"/>
    <property type="match status" value="1"/>
</dbReference>
<dbReference type="CDD" id="cd01131">
    <property type="entry name" value="PilT"/>
    <property type="match status" value="1"/>
</dbReference>
<dbReference type="InterPro" id="IPR001482">
    <property type="entry name" value="T2SS/T4SS_dom"/>
</dbReference>
<dbReference type="SUPFAM" id="SSF52540">
    <property type="entry name" value="P-loop containing nucleoside triphosphate hydrolases"/>
    <property type="match status" value="1"/>
</dbReference>
<evidence type="ECO:0000313" key="3">
    <source>
        <dbReference type="EMBL" id="OGL79477.1"/>
    </source>
</evidence>
<comment type="similarity">
    <text evidence="1">Belongs to the GSP E family.</text>
</comment>
<accession>A0A1F7UP42</accession>
<dbReference type="PANTHER" id="PTHR30486">
    <property type="entry name" value="TWITCHING MOTILITY PROTEIN PILT"/>
    <property type="match status" value="1"/>
</dbReference>
<comment type="caution">
    <text evidence="3">The sequence shown here is derived from an EMBL/GenBank/DDBJ whole genome shotgun (WGS) entry which is preliminary data.</text>
</comment>
<proteinExistence type="inferred from homology"/>
<dbReference type="Pfam" id="PF00437">
    <property type="entry name" value="T2SSE"/>
    <property type="match status" value="1"/>
</dbReference>
<dbReference type="SMART" id="SM00382">
    <property type="entry name" value="AAA"/>
    <property type="match status" value="1"/>
</dbReference>
<evidence type="ECO:0000259" key="2">
    <source>
        <dbReference type="SMART" id="SM00382"/>
    </source>
</evidence>
<gene>
    <name evidence="3" type="ORF">A3J43_03555</name>
</gene>